<evidence type="ECO:0000313" key="5">
    <source>
        <dbReference type="Proteomes" id="UP000564629"/>
    </source>
</evidence>
<reference evidence="3 5" key="2">
    <citation type="submission" date="2020-08" db="EMBL/GenBank/DDBJ databases">
        <title>Sequencing the genomes of 1000 actinobacteria strains.</title>
        <authorList>
            <person name="Klenk H.-P."/>
        </authorList>
    </citation>
    <scope>NUCLEOTIDE SEQUENCE [LARGE SCALE GENOMIC DNA]</scope>
    <source>
        <strain evidence="3 5">DSM 9581</strain>
    </source>
</reference>
<dbReference type="Proteomes" id="UP000564629">
    <property type="component" value="Unassembled WGS sequence"/>
</dbReference>
<dbReference type="RefSeq" id="WP_146837837.1">
    <property type="nucleotide sequence ID" value="NZ_BJVQ01000029.1"/>
</dbReference>
<accession>A0A511FCY4</accession>
<dbReference type="InterPro" id="IPR002711">
    <property type="entry name" value="HNH"/>
</dbReference>
<evidence type="ECO:0000313" key="2">
    <source>
        <dbReference type="EMBL" id="GEL47063.1"/>
    </source>
</evidence>
<dbReference type="GO" id="GO:0004519">
    <property type="term" value="F:endonuclease activity"/>
    <property type="evidence" value="ECO:0007669"/>
    <property type="project" value="UniProtKB-KW"/>
</dbReference>
<evidence type="ECO:0000313" key="4">
    <source>
        <dbReference type="Proteomes" id="UP000321723"/>
    </source>
</evidence>
<gene>
    <name evidence="2" type="ORF">CHO01_21790</name>
    <name evidence="3" type="ORF">HNR08_003434</name>
</gene>
<dbReference type="GO" id="GO:0008270">
    <property type="term" value="F:zinc ion binding"/>
    <property type="evidence" value="ECO:0007669"/>
    <property type="project" value="InterPro"/>
</dbReference>
<keyword evidence="3" id="KW-0540">Nuclease</keyword>
<keyword evidence="3" id="KW-0378">Hydrolase</keyword>
<dbReference type="EMBL" id="JACHDN010000001">
    <property type="protein sequence ID" value="MBB5474698.1"/>
    <property type="molecule type" value="Genomic_DNA"/>
</dbReference>
<dbReference type="Proteomes" id="UP000321723">
    <property type="component" value="Unassembled WGS sequence"/>
</dbReference>
<dbReference type="InterPro" id="IPR052892">
    <property type="entry name" value="NA-targeting_endonuclease"/>
</dbReference>
<name>A0A511FCY4_9CELL</name>
<dbReference type="InterPro" id="IPR013087">
    <property type="entry name" value="Znf_C2H2_type"/>
</dbReference>
<organism evidence="2 4">
    <name type="scientific">Cellulomonas hominis</name>
    <dbReference type="NCBI Taxonomy" id="156981"/>
    <lineage>
        <taxon>Bacteria</taxon>
        <taxon>Bacillati</taxon>
        <taxon>Actinomycetota</taxon>
        <taxon>Actinomycetes</taxon>
        <taxon>Micrococcales</taxon>
        <taxon>Cellulomonadaceae</taxon>
        <taxon>Cellulomonas</taxon>
    </lineage>
</organism>
<dbReference type="OrthoDB" id="4461979at2"/>
<sequence>MTDPTPVDQMLAAVQSLSVALLADDKAAQQQALTDLAFAPAVVPVRREPSVRSVARVYARDRYQCRYCGRRVVLSAMLRLLSRLHPAALPYQANWRAGVAHPVYAALSATLDHVVPVALGGHSLDEANLVCACWSCNLRKADLRMADAGFELTLEPSHRDWDGLSSSYRPLWDAAGRPDLGSHEREWMRAVDAAAAPGAIAASTVAYEFDGLGAPRAEGQELGA</sequence>
<keyword evidence="3" id="KW-0255">Endonuclease</keyword>
<dbReference type="InterPro" id="IPR003615">
    <property type="entry name" value="HNH_nuc"/>
</dbReference>
<evidence type="ECO:0000259" key="1">
    <source>
        <dbReference type="PROSITE" id="PS50157"/>
    </source>
</evidence>
<feature type="domain" description="C2H2-type" evidence="1">
    <location>
        <begin position="63"/>
        <end position="90"/>
    </location>
</feature>
<proteinExistence type="predicted"/>
<dbReference type="PROSITE" id="PS50157">
    <property type="entry name" value="ZINC_FINGER_C2H2_2"/>
    <property type="match status" value="1"/>
</dbReference>
<dbReference type="CDD" id="cd00085">
    <property type="entry name" value="HNHc"/>
    <property type="match status" value="1"/>
</dbReference>
<dbReference type="EMBL" id="BJVQ01000029">
    <property type="protein sequence ID" value="GEL47063.1"/>
    <property type="molecule type" value="Genomic_DNA"/>
</dbReference>
<dbReference type="PANTHER" id="PTHR33877">
    <property type="entry name" value="SLL1193 PROTEIN"/>
    <property type="match status" value="1"/>
</dbReference>
<protein>
    <submittedName>
        <fullName evidence="3">5-methylcytosine-specific restriction endonuclease McrA</fullName>
    </submittedName>
</protein>
<evidence type="ECO:0000313" key="3">
    <source>
        <dbReference type="EMBL" id="MBB5474698.1"/>
    </source>
</evidence>
<dbReference type="Pfam" id="PF01844">
    <property type="entry name" value="HNH"/>
    <property type="match status" value="1"/>
</dbReference>
<keyword evidence="4" id="KW-1185">Reference proteome</keyword>
<comment type="caution">
    <text evidence="2">The sequence shown here is derived from an EMBL/GenBank/DDBJ whole genome shotgun (WGS) entry which is preliminary data.</text>
</comment>
<dbReference type="GO" id="GO:0003676">
    <property type="term" value="F:nucleic acid binding"/>
    <property type="evidence" value="ECO:0007669"/>
    <property type="project" value="InterPro"/>
</dbReference>
<dbReference type="AlphaFoldDB" id="A0A511FCY4"/>
<reference evidence="2 4" key="1">
    <citation type="submission" date="2019-07" db="EMBL/GenBank/DDBJ databases">
        <title>Whole genome shotgun sequence of Cellulomonas hominis NBRC 16055.</title>
        <authorList>
            <person name="Hosoyama A."/>
            <person name="Uohara A."/>
            <person name="Ohji S."/>
            <person name="Ichikawa N."/>
        </authorList>
    </citation>
    <scope>NUCLEOTIDE SEQUENCE [LARGE SCALE GENOMIC DNA]</scope>
    <source>
        <strain evidence="2 4">NBRC 16055</strain>
    </source>
</reference>
<dbReference type="PANTHER" id="PTHR33877:SF2">
    <property type="entry name" value="OS07G0170200 PROTEIN"/>
    <property type="match status" value="1"/>
</dbReference>
<dbReference type="Gene3D" id="1.10.30.50">
    <property type="match status" value="1"/>
</dbReference>